<dbReference type="PANTHER" id="PTHR37291:SF1">
    <property type="entry name" value="TYPE IV METHYL-DIRECTED RESTRICTION ENZYME ECOKMCRB SUBUNIT"/>
    <property type="match status" value="1"/>
</dbReference>
<dbReference type="SMART" id="SM00382">
    <property type="entry name" value="AAA"/>
    <property type="match status" value="1"/>
</dbReference>
<sequence>MSHSSQNISSGWHDLLLSYNRQHMPDVRLQSRLQGEGEARKLLEEKLGSFDEEDIRALLAALNADYGADKKRADRFMPAFYGHLANQIAQVPDAFNQWISKLWNATDENRDEILNELWKQDEISGAGTSLPSAILYLRDPERFAVWIPAMEHGLKIVQPQIKFKKRRTAEGYLTYNEGVQGVREQLGLTPQSMDVVLSLAAKEADVVAADDFQSLFKDFVASFVDSKEGQSHLRRYPSQRKEAEQSYKKICEAHSRGEDVTDAVLCELLPYADTKGNRERGVWIHIAPSITKDIRQWFEGAKWTDPKDWPEVATTILEFVRRSIESPMKLAENCEWFAENVPSKGFQMGMLTPILNALDSAHFNIINNKPRQTLNHITGSDYSNSLQDYPKLNAVHFALQEKHKALFDEVGQNDALAGDVLDMFSHWLVAVRKFDFKKSTVYKISPGAEAWNWVNCRDEGYITIGWDELGDLTGIPREEFNNRRAALLTEHEDWTKRGLSQVWTFSRIREGDRIIANKGKSEILGYGTVIGPYYYLPNTKHGHRLPVMWDDVTARKVNEPSWSGTVQKVSAERFEQLRDAEPLGDPSDPPAPADPKPSPLNPDYSIDQCSADTSFTVAQLERWLSALDRKKQAVFYGPPGTGKTYLADKLARHLIGGTDGFFKIVQFHPEYAYQDFMQGIRPQLTDGAQLSYANVAGLFKDFCSEAAQRKGRCVLIIDEINRANLSRVFGELMYLLEYRDQEIDLAGGGVFRIPRNVRIIGTMNTADRSIALVDYALRRRFAFIRMSPDYDVLARAHTDSGFDVAGLVAVLKELNQEIGDPHYEIGISFFLVDNLEEQLEDIWVMEIVPYLEEYFFDNLPKADQFRWEKVGDRICE</sequence>
<dbReference type="SUPFAM" id="SSF52540">
    <property type="entry name" value="P-loop containing nucleoside triphosphate hydrolases"/>
    <property type="match status" value="1"/>
</dbReference>
<dbReference type="InterPro" id="IPR052934">
    <property type="entry name" value="Methyl-DNA_Rec/Restrict_Enz"/>
</dbReference>
<dbReference type="Gene3D" id="3.40.50.300">
    <property type="entry name" value="P-loop containing nucleotide triphosphate hydrolases"/>
    <property type="match status" value="1"/>
</dbReference>
<evidence type="ECO:0000313" key="3">
    <source>
        <dbReference type="EMBL" id="QEG37701.1"/>
    </source>
</evidence>
<dbReference type="AlphaFoldDB" id="A0A5B9QUF9"/>
<dbReference type="RefSeq" id="WP_210417822.1">
    <property type="nucleotide sequence ID" value="NZ_CP042913.1"/>
</dbReference>
<dbReference type="InterPro" id="IPR027417">
    <property type="entry name" value="P-loop_NTPase"/>
</dbReference>
<dbReference type="InterPro" id="IPR003593">
    <property type="entry name" value="AAA+_ATPase"/>
</dbReference>
<keyword evidence="4" id="KW-1185">Reference proteome</keyword>
<dbReference type="Pfam" id="PF07728">
    <property type="entry name" value="AAA_5"/>
    <property type="match status" value="1"/>
</dbReference>
<protein>
    <submittedName>
        <fullName evidence="3">5-methylcytosine-specific restriction enzyme B</fullName>
        <ecNumber evidence="3">3.1.21.-</ecNumber>
    </submittedName>
</protein>
<feature type="compositionally biased region" description="Pro residues" evidence="1">
    <location>
        <begin position="587"/>
        <end position="600"/>
    </location>
</feature>
<dbReference type="PANTHER" id="PTHR37291">
    <property type="entry name" value="5-METHYLCYTOSINE-SPECIFIC RESTRICTION ENZYME B"/>
    <property type="match status" value="1"/>
</dbReference>
<dbReference type="GO" id="GO:0016887">
    <property type="term" value="F:ATP hydrolysis activity"/>
    <property type="evidence" value="ECO:0007669"/>
    <property type="project" value="InterPro"/>
</dbReference>
<keyword evidence="3" id="KW-0378">Hydrolase</keyword>
<reference evidence="3 4" key="1">
    <citation type="submission" date="2019-08" db="EMBL/GenBank/DDBJ databases">
        <title>Deep-cultivation of Planctomycetes and their phenomic and genomic characterization uncovers novel biology.</title>
        <authorList>
            <person name="Wiegand S."/>
            <person name="Jogler M."/>
            <person name="Boedeker C."/>
            <person name="Pinto D."/>
            <person name="Vollmers J."/>
            <person name="Rivas-Marin E."/>
            <person name="Kohn T."/>
            <person name="Peeters S.H."/>
            <person name="Heuer A."/>
            <person name="Rast P."/>
            <person name="Oberbeckmann S."/>
            <person name="Bunk B."/>
            <person name="Jeske O."/>
            <person name="Meyerdierks A."/>
            <person name="Storesund J.E."/>
            <person name="Kallscheuer N."/>
            <person name="Luecker S."/>
            <person name="Lage O.M."/>
            <person name="Pohl T."/>
            <person name="Merkel B.J."/>
            <person name="Hornburger P."/>
            <person name="Mueller R.-W."/>
            <person name="Bruemmer F."/>
            <person name="Labrenz M."/>
            <person name="Spormann A.M."/>
            <person name="Op den Camp H."/>
            <person name="Overmann J."/>
            <person name="Amann R."/>
            <person name="Jetten M.S.M."/>
            <person name="Mascher T."/>
            <person name="Medema M.H."/>
            <person name="Devos D.P."/>
            <person name="Kaster A.-K."/>
            <person name="Ovreas L."/>
            <person name="Rohde M."/>
            <person name="Galperin M.Y."/>
            <person name="Jogler C."/>
        </authorList>
    </citation>
    <scope>NUCLEOTIDE SEQUENCE [LARGE SCALE GENOMIC DNA]</scope>
    <source>
        <strain evidence="3 4">Pr1d</strain>
    </source>
</reference>
<dbReference type="GO" id="GO:0005524">
    <property type="term" value="F:ATP binding"/>
    <property type="evidence" value="ECO:0007669"/>
    <property type="project" value="InterPro"/>
</dbReference>
<name>A0A5B9QUF9_9BACT</name>
<dbReference type="KEGG" id="bgok:Pr1d_50470"/>
<dbReference type="CDD" id="cd00009">
    <property type="entry name" value="AAA"/>
    <property type="match status" value="1"/>
</dbReference>
<organism evidence="3 4">
    <name type="scientific">Bythopirellula goksoeyrii</name>
    <dbReference type="NCBI Taxonomy" id="1400387"/>
    <lineage>
        <taxon>Bacteria</taxon>
        <taxon>Pseudomonadati</taxon>
        <taxon>Planctomycetota</taxon>
        <taxon>Planctomycetia</taxon>
        <taxon>Pirellulales</taxon>
        <taxon>Lacipirellulaceae</taxon>
        <taxon>Bythopirellula</taxon>
    </lineage>
</organism>
<dbReference type="EMBL" id="CP042913">
    <property type="protein sequence ID" value="QEG37701.1"/>
    <property type="molecule type" value="Genomic_DNA"/>
</dbReference>
<evidence type="ECO:0000256" key="1">
    <source>
        <dbReference type="SAM" id="MobiDB-lite"/>
    </source>
</evidence>
<dbReference type="Proteomes" id="UP000323917">
    <property type="component" value="Chromosome"/>
</dbReference>
<dbReference type="EC" id="3.1.21.-" evidence="3"/>
<accession>A0A5B9QUF9</accession>
<feature type="domain" description="AAA+ ATPase" evidence="2">
    <location>
        <begin position="629"/>
        <end position="787"/>
    </location>
</feature>
<evidence type="ECO:0000259" key="2">
    <source>
        <dbReference type="SMART" id="SM00382"/>
    </source>
</evidence>
<proteinExistence type="predicted"/>
<dbReference type="REBASE" id="364522">
    <property type="entry name" value="BgoPr1dMcrBCP"/>
</dbReference>
<gene>
    <name evidence="3" type="primary">mcrB</name>
    <name evidence="3" type="ORF">Pr1d_50470</name>
</gene>
<dbReference type="InterPro" id="IPR011704">
    <property type="entry name" value="ATPase_dyneun-rel_AAA"/>
</dbReference>
<evidence type="ECO:0000313" key="4">
    <source>
        <dbReference type="Proteomes" id="UP000323917"/>
    </source>
</evidence>
<feature type="region of interest" description="Disordered" evidence="1">
    <location>
        <begin position="580"/>
        <end position="605"/>
    </location>
</feature>